<comment type="caution">
    <text evidence="1">The sequence shown here is derived from an EMBL/GenBank/DDBJ whole genome shotgun (WGS) entry which is preliminary data.</text>
</comment>
<dbReference type="EMBL" id="JAABOA010002370">
    <property type="protein sequence ID" value="KAF9579964.1"/>
    <property type="molecule type" value="Genomic_DNA"/>
</dbReference>
<evidence type="ECO:0000313" key="1">
    <source>
        <dbReference type="EMBL" id="KAF9579964.1"/>
    </source>
</evidence>
<organism evidence="1 2">
    <name type="scientific">Lunasporangiospora selenospora</name>
    <dbReference type="NCBI Taxonomy" id="979761"/>
    <lineage>
        <taxon>Eukaryota</taxon>
        <taxon>Fungi</taxon>
        <taxon>Fungi incertae sedis</taxon>
        <taxon>Mucoromycota</taxon>
        <taxon>Mortierellomycotina</taxon>
        <taxon>Mortierellomycetes</taxon>
        <taxon>Mortierellales</taxon>
        <taxon>Mortierellaceae</taxon>
        <taxon>Lunasporangiospora</taxon>
    </lineage>
</organism>
<dbReference type="AlphaFoldDB" id="A0A9P6FRB0"/>
<gene>
    <name evidence="1" type="ORF">BGW38_003572</name>
</gene>
<reference evidence="1" key="1">
    <citation type="journal article" date="2020" name="Fungal Divers.">
        <title>Resolving the Mortierellaceae phylogeny through synthesis of multi-gene phylogenetics and phylogenomics.</title>
        <authorList>
            <person name="Vandepol N."/>
            <person name="Liber J."/>
            <person name="Desiro A."/>
            <person name="Na H."/>
            <person name="Kennedy M."/>
            <person name="Barry K."/>
            <person name="Grigoriev I.V."/>
            <person name="Miller A.N."/>
            <person name="O'Donnell K."/>
            <person name="Stajich J.E."/>
            <person name="Bonito G."/>
        </authorList>
    </citation>
    <scope>NUCLEOTIDE SEQUENCE</scope>
    <source>
        <strain evidence="1">KOD1015</strain>
    </source>
</reference>
<protein>
    <submittedName>
        <fullName evidence="1">Uncharacterized protein</fullName>
    </submittedName>
</protein>
<proteinExistence type="predicted"/>
<name>A0A9P6FRB0_9FUNG</name>
<dbReference type="Proteomes" id="UP000780801">
    <property type="component" value="Unassembled WGS sequence"/>
</dbReference>
<evidence type="ECO:0000313" key="2">
    <source>
        <dbReference type="Proteomes" id="UP000780801"/>
    </source>
</evidence>
<accession>A0A9P6FRB0</accession>
<keyword evidence="2" id="KW-1185">Reference proteome</keyword>
<feature type="non-terminal residue" evidence="1">
    <location>
        <position position="1"/>
    </location>
</feature>
<sequence length="106" mass="10852">STGTTAATTAPGVTKTSIAPAPSTSVIRLFHAERPHYFTLTGQQTRDKIPTAAADSPALAMNQADKKGSELLDQLSAASKKAGSSAATVITPEGKDADLLVPLYQG</sequence>